<feature type="compositionally biased region" description="Acidic residues" evidence="1">
    <location>
        <begin position="426"/>
        <end position="448"/>
    </location>
</feature>
<feature type="compositionally biased region" description="Pro residues" evidence="1">
    <location>
        <begin position="1283"/>
        <end position="1297"/>
    </location>
</feature>
<feature type="compositionally biased region" description="Polar residues" evidence="1">
    <location>
        <begin position="797"/>
        <end position="806"/>
    </location>
</feature>
<feature type="compositionally biased region" description="Basic and acidic residues" evidence="1">
    <location>
        <begin position="449"/>
        <end position="541"/>
    </location>
</feature>
<dbReference type="EMBL" id="JBAHYK010001092">
    <property type="protein sequence ID" value="KAL0569555.1"/>
    <property type="molecule type" value="Genomic_DNA"/>
</dbReference>
<feature type="compositionally biased region" description="Polar residues" evidence="1">
    <location>
        <begin position="971"/>
        <end position="1007"/>
    </location>
</feature>
<keyword evidence="3" id="KW-1185">Reference proteome</keyword>
<feature type="compositionally biased region" description="Polar residues" evidence="1">
    <location>
        <begin position="1099"/>
        <end position="1108"/>
    </location>
</feature>
<feature type="region of interest" description="Disordered" evidence="1">
    <location>
        <begin position="965"/>
        <end position="1368"/>
    </location>
</feature>
<name>A0ABR3F2W4_9AGAR</name>
<feature type="compositionally biased region" description="Basic and acidic residues" evidence="1">
    <location>
        <begin position="1163"/>
        <end position="1201"/>
    </location>
</feature>
<feature type="compositionally biased region" description="Polar residues" evidence="1">
    <location>
        <begin position="754"/>
        <end position="781"/>
    </location>
</feature>
<organism evidence="2 3">
    <name type="scientific">Marasmius crinis-equi</name>
    <dbReference type="NCBI Taxonomy" id="585013"/>
    <lineage>
        <taxon>Eukaryota</taxon>
        <taxon>Fungi</taxon>
        <taxon>Dikarya</taxon>
        <taxon>Basidiomycota</taxon>
        <taxon>Agaricomycotina</taxon>
        <taxon>Agaricomycetes</taxon>
        <taxon>Agaricomycetidae</taxon>
        <taxon>Agaricales</taxon>
        <taxon>Marasmiineae</taxon>
        <taxon>Marasmiaceae</taxon>
        <taxon>Marasmius</taxon>
    </lineage>
</organism>
<reference evidence="2 3" key="1">
    <citation type="submission" date="2024-02" db="EMBL/GenBank/DDBJ databases">
        <title>A draft genome for the cacao thread blight pathogen Marasmius crinis-equi.</title>
        <authorList>
            <person name="Cohen S.P."/>
            <person name="Baruah I.K."/>
            <person name="Amoako-Attah I."/>
            <person name="Bukari Y."/>
            <person name="Meinhardt L.W."/>
            <person name="Bailey B.A."/>
        </authorList>
    </citation>
    <scope>NUCLEOTIDE SEQUENCE [LARGE SCALE GENOMIC DNA]</scope>
    <source>
        <strain evidence="2 3">GH-76</strain>
    </source>
</reference>
<feature type="region of interest" description="Disordered" evidence="1">
    <location>
        <begin position="397"/>
        <end position="933"/>
    </location>
</feature>
<dbReference type="PANTHER" id="PTHR23159:SF31">
    <property type="entry name" value="CENTROSOME-ASSOCIATED PROTEIN CEP250 ISOFORM X1"/>
    <property type="match status" value="1"/>
</dbReference>
<feature type="compositionally biased region" description="Basic and acidic residues" evidence="1">
    <location>
        <begin position="1305"/>
        <end position="1314"/>
    </location>
</feature>
<feature type="compositionally biased region" description="Polar residues" evidence="1">
    <location>
        <begin position="895"/>
        <end position="912"/>
    </location>
</feature>
<feature type="compositionally biased region" description="Low complexity" evidence="1">
    <location>
        <begin position="1042"/>
        <end position="1053"/>
    </location>
</feature>
<feature type="region of interest" description="Disordered" evidence="1">
    <location>
        <begin position="289"/>
        <end position="308"/>
    </location>
</feature>
<feature type="compositionally biased region" description="Polar residues" evidence="1">
    <location>
        <begin position="826"/>
        <end position="836"/>
    </location>
</feature>
<evidence type="ECO:0000256" key="1">
    <source>
        <dbReference type="SAM" id="MobiDB-lite"/>
    </source>
</evidence>
<gene>
    <name evidence="2" type="ORF">V5O48_012407</name>
</gene>
<sequence length="1368" mass="150097">MTPSLANFSFNYIGKEPDLLKRLSAPGSSFQYEEADTESRDQNSPQDSLRSPDHRNSWDAGPSDEPRTGGRPTLLQALSRGEPNLDNDASAMEVDQLVPSNAERNLPPFRTLPLVDTTNGPPRNDQETTRKKSNGTGPPPTSSPLPSGTTNGRPSSQPHPAPSDPTAAISNPSSEVSVGPASASSFAQLPRVEIPQPIRGSAPPSAMEDNDSPYNLQYPDYHPSSRSVSPVKSSHQHQHQNPNSDTPMPTPVHRSPPVDNQITSERPDPPAVSDTTTQLRSLHTRLLSGSSIAGGSDSGPSSASSSSDSHSLLTILTNVMNLIAHAETLAQTSLDTARTSMQAARDSHETARASFDAVSRAKGRVEELAGAVRRREEGVKETLDQLGVWIGERERERDLRRARKRSDRTAEGDGEEGAGKDGDVRMDDDDDGGVDDDEEELNEGGGDEETFRAREDKRLQRLRDQEALARQKRADAEKSTAEARELREKLRREREETERKKRAIEAERQRKEEEERQRRLAEEREKERKRAEEEEVARQARIEQLQKTLAEEQAKLEEARKRREEERKRQEDEERKRQEEERKRKEEEQRKREEEEEERKKKAAEVERQRQLAEEQERERQEALAEQERKREIEEQTRTAEKRAAQERERKKAVDAERLRQIQAARIRVQEEADRQINEKKEKDLEEERQLREKLKLRRDAQRQSSEEKQPLSRHQSVELKVERGGSAGIPPASPITQKQPTLPPAVPIKKSDSMSPSHTPALLSSQAVPKTSPVSPTIPTLASIPPSLPKKPISSTANAIASQTLVPIDNKSTKAEKKRSKQEKQNAANQPTSGGVLQGGPPSSASSNASLSPDTARAAAYGLRPHNAVSPTLPKRPDTVTGTNGKGKAKQALHINTDSNVLDGTQPFQRQASTSASSSAHSDAPTIHSYDSANQGNMAIQLKSEYSPLLPDAQAMNLRHVLGGGGGAQATGSSEVSGNDQIQTGASHSQNSVSQANPPSRSSRTPSGAGGRHEQHAQGQIPGPPEPLGTSPVAPPSTIRAPSPSAFGGPAPSTFPERRGPSPSRFPGARDMPPTSPDLGDGGWSNVANRAREEQHSAARQASPQANSPLPLPPRSRTPPARNGASSPIGRASGSQARPQQVAGRKRARVDDDDSTPRRGGRPPEGRPRDRYIPGRPHDDDDDDYYRRDNVYPPRPRGEDSYYSGSNTRPDTRRMRPTSARGRAPSPRLSPPSPPPPVASRAQPRRDDRGVPPPSASSLERRLMPQPPGHHGQGRQTVHHLPPNPNVHTSPPPPYSPHGYGETDSTHTGHEDTPALLNRIFPVDDAQAVPRRARTARRYPQTPLAHRITSESRGGSPPPRSLMNRLG</sequence>
<feature type="compositionally biased region" description="Pro residues" evidence="1">
    <location>
        <begin position="1229"/>
        <end position="1239"/>
    </location>
</feature>
<feature type="compositionally biased region" description="Polar residues" evidence="1">
    <location>
        <begin position="168"/>
        <end position="187"/>
    </location>
</feature>
<feature type="compositionally biased region" description="Low complexity" evidence="1">
    <location>
        <begin position="842"/>
        <end position="854"/>
    </location>
</feature>
<feature type="compositionally biased region" description="Low complexity" evidence="1">
    <location>
        <begin position="913"/>
        <end position="925"/>
    </location>
</feature>
<comment type="caution">
    <text evidence="2">The sequence shown here is derived from an EMBL/GenBank/DDBJ whole genome shotgun (WGS) entry which is preliminary data.</text>
</comment>
<feature type="compositionally biased region" description="Basic and acidic residues" evidence="1">
    <location>
        <begin position="407"/>
        <end position="425"/>
    </location>
</feature>
<feature type="region of interest" description="Disordered" evidence="1">
    <location>
        <begin position="24"/>
        <end position="278"/>
    </location>
</feature>
<feature type="compositionally biased region" description="Basic and acidic residues" evidence="1">
    <location>
        <begin position="668"/>
        <end position="724"/>
    </location>
</feature>
<dbReference type="PANTHER" id="PTHR23159">
    <property type="entry name" value="CENTROSOMAL PROTEIN 2"/>
    <property type="match status" value="1"/>
</dbReference>
<feature type="compositionally biased region" description="Basic and acidic residues" evidence="1">
    <location>
        <begin position="549"/>
        <end position="660"/>
    </location>
</feature>
<accession>A0ABR3F2W4</accession>
<evidence type="ECO:0000313" key="2">
    <source>
        <dbReference type="EMBL" id="KAL0569555.1"/>
    </source>
</evidence>
<feature type="compositionally biased region" description="Low complexity" evidence="1">
    <location>
        <begin position="224"/>
        <end position="233"/>
    </location>
</feature>
<proteinExistence type="predicted"/>
<evidence type="ECO:0000313" key="3">
    <source>
        <dbReference type="Proteomes" id="UP001465976"/>
    </source>
</evidence>
<dbReference type="Proteomes" id="UP001465976">
    <property type="component" value="Unassembled WGS sequence"/>
</dbReference>
<protein>
    <submittedName>
        <fullName evidence="2">Uncharacterized protein</fullName>
    </submittedName>
</protein>